<dbReference type="PANTHER" id="PTHR13161">
    <property type="entry name" value="SPLICING FACTOR SUPPRESSOR OF WHITE APRICOT"/>
    <property type="match status" value="1"/>
</dbReference>
<evidence type="ECO:0000313" key="7">
    <source>
        <dbReference type="Proteomes" id="UP001153737"/>
    </source>
</evidence>
<keyword evidence="7" id="KW-1185">Reference proteome</keyword>
<gene>
    <name evidence="6" type="ORF">PHAECO_LOCUS10377</name>
</gene>
<feature type="compositionally biased region" description="Basic residues" evidence="4">
    <location>
        <begin position="789"/>
        <end position="808"/>
    </location>
</feature>
<evidence type="ECO:0000259" key="5">
    <source>
        <dbReference type="SMART" id="SM01141"/>
    </source>
</evidence>
<feature type="compositionally biased region" description="Polar residues" evidence="4">
    <location>
        <begin position="687"/>
        <end position="702"/>
    </location>
</feature>
<dbReference type="PANTHER" id="PTHR13161:SF4">
    <property type="entry name" value="CLK4-ASSOCIATING SERINE_ARGININE RICH PROTEIN"/>
    <property type="match status" value="1"/>
</dbReference>
<reference evidence="6" key="2">
    <citation type="submission" date="2022-10" db="EMBL/GenBank/DDBJ databases">
        <authorList>
            <consortium name="ENA_rothamsted_submissions"/>
            <consortium name="culmorum"/>
            <person name="King R."/>
        </authorList>
    </citation>
    <scope>NUCLEOTIDE SEQUENCE</scope>
</reference>
<dbReference type="Pfam" id="PF09750">
    <property type="entry name" value="DRY_EERY"/>
    <property type="match status" value="1"/>
</dbReference>
<sequence length="852" mass="98631">MKQEGRREKFVVCLWITEGEQSDVETSMRKLYVLKADPTQFLQVHGRQCKIHLDPNIAAASDSAVMMPWQGQSDILIDRFDGRAHLDNIFVVTAPDEPELSQEDRQMNYERYRIIAQNSFLGIPEEKFLKQLHLEEQFGYTEIKSKRESRNGGAAIGFNYEDITEAYKNNYKLVCKECDISENHNDDEFYLKLIEELRMEVMHKDETIDKLKKKYDLFYEEAITMENDFVSKVQNHEKTIHKLQENLMNLKRECTNKNSKVLISIKTQTEKKQTEQKKLDTQINDDSEVFDQTGEYNDTMLPNEMNLPEDQPNETISKMKTVKQKKKEKPMKRLSNRRREYKGEMQMILRNNIKKRKKQENDSALAINSVVIEEQEAMTTENFVSFPDENVFNISNDTSSTVNPVSEKLNQLSLMEELENVSCLENVASVVNNEFMNTHNLRIPDESEAPHLSLPLRIIHICGDQYASGFSKVLTKIDIEHRCCVYEKIENVAEISDLTKNVFAETMNYDREDLIVIMFSTKNVSNRHSLYQLLKNTLGLSNFTNLIIITECHSVDDKNINRIIYNRIKCFKRNNKSCSLTLLAGQEQKGTCQSLSQNKDEDSDDNDSDSDLDVDLAINVSKMDPGQAHDMNKHGRSYGMSSNDFYSFLTNDLEEAETARLAREEEQEKALFSGRKSRRERRYAAKTSPSIPTYQDSKSRSASPEVPGKITYITSFGDDAETLATRKTTYADKVKYGKSKRKRDGIVSTAEITRKSDDWRSRGRSPVEKVKLTNMSTRSRSRSCDRRSRSVSRHRKFMLRRSTSKSRRTNSLSTHKSTRRTMSRSRSRSRRRISQEVDPGQEVKPYIGELST</sequence>
<keyword evidence="1" id="KW-0507">mRNA processing</keyword>
<dbReference type="AlphaFoldDB" id="A0A9N9X4H2"/>
<feature type="compositionally biased region" description="Acidic residues" evidence="4">
    <location>
        <begin position="601"/>
        <end position="612"/>
    </location>
</feature>
<organism evidence="6 7">
    <name type="scientific">Phaedon cochleariae</name>
    <name type="common">Mustard beetle</name>
    <dbReference type="NCBI Taxonomy" id="80249"/>
    <lineage>
        <taxon>Eukaryota</taxon>
        <taxon>Metazoa</taxon>
        <taxon>Ecdysozoa</taxon>
        <taxon>Arthropoda</taxon>
        <taxon>Hexapoda</taxon>
        <taxon>Insecta</taxon>
        <taxon>Pterygota</taxon>
        <taxon>Neoptera</taxon>
        <taxon>Endopterygota</taxon>
        <taxon>Coleoptera</taxon>
        <taxon>Polyphaga</taxon>
        <taxon>Cucujiformia</taxon>
        <taxon>Chrysomeloidea</taxon>
        <taxon>Chrysomelidae</taxon>
        <taxon>Chrysomelinae</taxon>
        <taxon>Chrysomelini</taxon>
        <taxon>Phaedon</taxon>
    </lineage>
</organism>
<dbReference type="GO" id="GO:0008380">
    <property type="term" value="P:RNA splicing"/>
    <property type="evidence" value="ECO:0007669"/>
    <property type="project" value="UniProtKB-KW"/>
</dbReference>
<feature type="region of interest" description="Disordered" evidence="4">
    <location>
        <begin position="776"/>
        <end position="852"/>
    </location>
</feature>
<evidence type="ECO:0000256" key="4">
    <source>
        <dbReference type="SAM" id="MobiDB-lite"/>
    </source>
</evidence>
<keyword evidence="2" id="KW-0508">mRNA splicing</keyword>
<feature type="region of interest" description="Disordered" evidence="4">
    <location>
        <begin position="659"/>
        <end position="706"/>
    </location>
</feature>
<dbReference type="EMBL" id="OU896712">
    <property type="protein sequence ID" value="CAG9822865.1"/>
    <property type="molecule type" value="Genomic_DNA"/>
</dbReference>
<dbReference type="OrthoDB" id="10070965at2759"/>
<proteinExistence type="predicted"/>
<feature type="compositionally biased region" description="Basic residues" evidence="4">
    <location>
        <begin position="816"/>
        <end position="832"/>
    </location>
</feature>
<evidence type="ECO:0000256" key="3">
    <source>
        <dbReference type="SAM" id="Coils"/>
    </source>
</evidence>
<reference evidence="6" key="1">
    <citation type="submission" date="2022-01" db="EMBL/GenBank/DDBJ databases">
        <authorList>
            <person name="King R."/>
        </authorList>
    </citation>
    <scope>NUCLEOTIDE SEQUENCE</scope>
</reference>
<name>A0A9N9X4H2_PHACE</name>
<keyword evidence="3" id="KW-0175">Coiled coil</keyword>
<accession>A0A9N9X4H2</accession>
<dbReference type="Proteomes" id="UP001153737">
    <property type="component" value="Chromosome 6"/>
</dbReference>
<protein>
    <recommendedName>
        <fullName evidence="5">Suppressor of white apricot N-terminal domain-containing protein</fullName>
    </recommendedName>
</protein>
<evidence type="ECO:0000256" key="1">
    <source>
        <dbReference type="ARBA" id="ARBA00022664"/>
    </source>
</evidence>
<dbReference type="GO" id="GO:0006397">
    <property type="term" value="P:mRNA processing"/>
    <property type="evidence" value="ECO:0007669"/>
    <property type="project" value="UniProtKB-KW"/>
</dbReference>
<dbReference type="InterPro" id="IPR019147">
    <property type="entry name" value="SWAP_N_domain"/>
</dbReference>
<feature type="region of interest" description="Disordered" evidence="4">
    <location>
        <begin position="591"/>
        <end position="612"/>
    </location>
</feature>
<feature type="domain" description="Suppressor of white apricot N-terminal" evidence="5">
    <location>
        <begin position="40"/>
        <end position="164"/>
    </location>
</feature>
<dbReference type="InterPro" id="IPR040397">
    <property type="entry name" value="SWAP"/>
</dbReference>
<feature type="compositionally biased region" description="Basic and acidic residues" evidence="4">
    <location>
        <begin position="659"/>
        <end position="669"/>
    </location>
</feature>
<evidence type="ECO:0000313" key="6">
    <source>
        <dbReference type="EMBL" id="CAG9822865.1"/>
    </source>
</evidence>
<evidence type="ECO:0000256" key="2">
    <source>
        <dbReference type="ARBA" id="ARBA00023187"/>
    </source>
</evidence>
<dbReference type="SMART" id="SM01141">
    <property type="entry name" value="DRY_EERY"/>
    <property type="match status" value="1"/>
</dbReference>
<feature type="coiled-coil region" evidence="3">
    <location>
        <begin position="194"/>
        <end position="260"/>
    </location>
</feature>